<keyword evidence="1" id="KW-0963">Cytoplasm</keyword>
<dbReference type="PIRSF" id="PIRSF005917">
    <property type="entry name" value="MTase_YraL"/>
    <property type="match status" value="1"/>
</dbReference>
<keyword evidence="8" id="KW-1185">Reference proteome</keyword>
<dbReference type="Gene3D" id="3.40.1010.10">
    <property type="entry name" value="Cobalt-precorrin-4 Transmethylase, Domain 1"/>
    <property type="match status" value="1"/>
</dbReference>
<evidence type="ECO:0000256" key="3">
    <source>
        <dbReference type="ARBA" id="ARBA00022603"/>
    </source>
</evidence>
<gene>
    <name evidence="7" type="primary">rsmI</name>
    <name evidence="7" type="ORF">K7C98_29605</name>
</gene>
<dbReference type="Proteomes" id="UP001139031">
    <property type="component" value="Unassembled WGS sequence"/>
</dbReference>
<proteinExistence type="predicted"/>
<keyword evidence="5" id="KW-0949">S-adenosyl-L-methionine</keyword>
<evidence type="ECO:0000256" key="5">
    <source>
        <dbReference type="ARBA" id="ARBA00022691"/>
    </source>
</evidence>
<evidence type="ECO:0000256" key="1">
    <source>
        <dbReference type="ARBA" id="ARBA00022490"/>
    </source>
</evidence>
<dbReference type="Gene3D" id="3.30.950.10">
    <property type="entry name" value="Methyltransferase, Cobalt-precorrin-4 Transmethylase, Domain 2"/>
    <property type="match status" value="1"/>
</dbReference>
<evidence type="ECO:0000256" key="4">
    <source>
        <dbReference type="ARBA" id="ARBA00022679"/>
    </source>
</evidence>
<dbReference type="GO" id="GO:0032259">
    <property type="term" value="P:methylation"/>
    <property type="evidence" value="ECO:0007669"/>
    <property type="project" value="UniProtKB-KW"/>
</dbReference>
<reference evidence="7" key="1">
    <citation type="submission" date="2021-08" db="EMBL/GenBank/DDBJ databases">
        <authorList>
            <person name="Stevens D.C."/>
        </authorList>
    </citation>
    <scope>NUCLEOTIDE SEQUENCE</scope>
    <source>
        <strain evidence="7">DSM 53165</strain>
    </source>
</reference>
<protein>
    <submittedName>
        <fullName evidence="7">16S rRNA (Cytidine(1402)-2'-O)-methyltransferase</fullName>
        <ecNumber evidence="7">2.1.1.198</ecNumber>
    </submittedName>
</protein>
<dbReference type="EC" id="2.1.1.198" evidence="7"/>
<dbReference type="PANTHER" id="PTHR46111:SF1">
    <property type="entry name" value="RIBOSOMAL RNA SMALL SUBUNIT METHYLTRANSFERASE I"/>
    <property type="match status" value="1"/>
</dbReference>
<dbReference type="PANTHER" id="PTHR46111">
    <property type="entry name" value="RIBOSOMAL RNA SMALL SUBUNIT METHYLTRANSFERASE I"/>
    <property type="match status" value="1"/>
</dbReference>
<organism evidence="7 8">
    <name type="scientific">Nannocystis pusilla</name>
    <dbReference type="NCBI Taxonomy" id="889268"/>
    <lineage>
        <taxon>Bacteria</taxon>
        <taxon>Pseudomonadati</taxon>
        <taxon>Myxococcota</taxon>
        <taxon>Polyangia</taxon>
        <taxon>Nannocystales</taxon>
        <taxon>Nannocystaceae</taxon>
        <taxon>Nannocystis</taxon>
    </lineage>
</organism>
<evidence type="ECO:0000313" key="8">
    <source>
        <dbReference type="Proteomes" id="UP001139031"/>
    </source>
</evidence>
<dbReference type="RefSeq" id="WP_224195154.1">
    <property type="nucleotide sequence ID" value="NZ_JAIRAU010000043.1"/>
</dbReference>
<dbReference type="InterPro" id="IPR008189">
    <property type="entry name" value="rRNA_ssu_MeTfrase_I"/>
</dbReference>
<keyword evidence="2" id="KW-0698">rRNA processing</keyword>
<keyword evidence="4 7" id="KW-0808">Transferase</keyword>
<dbReference type="GO" id="GO:0008168">
    <property type="term" value="F:methyltransferase activity"/>
    <property type="evidence" value="ECO:0007669"/>
    <property type="project" value="UniProtKB-KW"/>
</dbReference>
<sequence>MSADASGPGKLVLVGTPLGNRGDLSPRAREAIVGADVLFCEDTRSPLRLLGEGATLPPRISCFVANEGERVTLLLDNLARGKVVAYLSEAGLPVWSDPGLRLVQAAVEAGYAVDVVPGPTAAAVALCLSGLPADDVRFLGFLPRGGPERAERLAAIAQERGTVLLYEAGNRVPALLRDLAGALPDASARRVAIGRELTKQHQEVVRGTLAELAESVEEALRGEVTLVLAGTLAPPAADPAQDAARALWQLVRDPTLKPREKAKQIAALTGLEARAIYEQLGALRRGAGEG</sequence>
<dbReference type="InterPro" id="IPR000878">
    <property type="entry name" value="4pyrrol_Mease"/>
</dbReference>
<evidence type="ECO:0000256" key="2">
    <source>
        <dbReference type="ARBA" id="ARBA00022552"/>
    </source>
</evidence>
<dbReference type="NCBIfam" id="TIGR00096">
    <property type="entry name" value="16S rRNA (cytidine(1402)-2'-O)-methyltransferase"/>
    <property type="match status" value="1"/>
</dbReference>
<evidence type="ECO:0000313" key="7">
    <source>
        <dbReference type="EMBL" id="MBZ5713410.1"/>
    </source>
</evidence>
<dbReference type="CDD" id="cd11648">
    <property type="entry name" value="RsmI"/>
    <property type="match status" value="1"/>
</dbReference>
<name>A0ABS7TZ54_9BACT</name>
<accession>A0ABS7TZ54</accession>
<dbReference type="InterPro" id="IPR014777">
    <property type="entry name" value="4pyrrole_Mease_sub1"/>
</dbReference>
<evidence type="ECO:0000259" key="6">
    <source>
        <dbReference type="Pfam" id="PF00590"/>
    </source>
</evidence>
<feature type="domain" description="Tetrapyrrole methylase" evidence="6">
    <location>
        <begin position="10"/>
        <end position="213"/>
    </location>
</feature>
<comment type="caution">
    <text evidence="7">The sequence shown here is derived from an EMBL/GenBank/DDBJ whole genome shotgun (WGS) entry which is preliminary data.</text>
</comment>
<keyword evidence="3 7" id="KW-0489">Methyltransferase</keyword>
<dbReference type="InterPro" id="IPR014776">
    <property type="entry name" value="4pyrrole_Mease_sub2"/>
</dbReference>
<dbReference type="Pfam" id="PF00590">
    <property type="entry name" value="TP_methylase"/>
    <property type="match status" value="1"/>
</dbReference>
<dbReference type="InterPro" id="IPR035996">
    <property type="entry name" value="4pyrrol_Methylase_sf"/>
</dbReference>
<dbReference type="SUPFAM" id="SSF53790">
    <property type="entry name" value="Tetrapyrrole methylase"/>
    <property type="match status" value="1"/>
</dbReference>
<dbReference type="EMBL" id="JAIRAU010000043">
    <property type="protein sequence ID" value="MBZ5713410.1"/>
    <property type="molecule type" value="Genomic_DNA"/>
</dbReference>